<evidence type="ECO:0000256" key="1">
    <source>
        <dbReference type="SAM" id="MobiDB-lite"/>
    </source>
</evidence>
<sequence>MPPTEAETYERSVLLRAYVAAFAADQVRRGACTDLKLPEKPEKPERSASGRG</sequence>
<dbReference type="EMBL" id="JBHTCK010000006">
    <property type="protein sequence ID" value="MFC7353079.1"/>
    <property type="molecule type" value="Genomic_DNA"/>
</dbReference>
<feature type="compositionally biased region" description="Basic and acidic residues" evidence="1">
    <location>
        <begin position="36"/>
        <end position="52"/>
    </location>
</feature>
<protein>
    <submittedName>
        <fullName evidence="2">Uncharacterized protein</fullName>
    </submittedName>
</protein>
<evidence type="ECO:0000313" key="2">
    <source>
        <dbReference type="EMBL" id="MFC7353079.1"/>
    </source>
</evidence>
<comment type="caution">
    <text evidence="2">The sequence shown here is derived from an EMBL/GenBank/DDBJ whole genome shotgun (WGS) entry which is preliminary data.</text>
</comment>
<gene>
    <name evidence="2" type="ORF">ACFQW9_20745</name>
</gene>
<dbReference type="Proteomes" id="UP001596509">
    <property type="component" value="Unassembled WGS sequence"/>
</dbReference>
<feature type="region of interest" description="Disordered" evidence="1">
    <location>
        <begin position="32"/>
        <end position="52"/>
    </location>
</feature>
<proteinExistence type="predicted"/>
<reference evidence="3" key="1">
    <citation type="journal article" date="2019" name="Int. J. Syst. Evol. Microbiol.">
        <title>The Global Catalogue of Microorganisms (GCM) 10K type strain sequencing project: providing services to taxonomists for standard genome sequencing and annotation.</title>
        <authorList>
            <consortium name="The Broad Institute Genomics Platform"/>
            <consortium name="The Broad Institute Genome Sequencing Center for Infectious Disease"/>
            <person name="Wu L."/>
            <person name="Ma J."/>
        </authorList>
    </citation>
    <scope>NUCLEOTIDE SEQUENCE [LARGE SCALE GENOMIC DNA]</scope>
    <source>
        <strain evidence="3">ICMP 19430</strain>
    </source>
</reference>
<name>A0ABW2MFL1_9ACTN</name>
<evidence type="ECO:0000313" key="3">
    <source>
        <dbReference type="Proteomes" id="UP001596509"/>
    </source>
</evidence>
<organism evidence="2 3">
    <name type="scientific">Streptomyces caviscabies</name>
    <dbReference type="NCBI Taxonomy" id="90079"/>
    <lineage>
        <taxon>Bacteria</taxon>
        <taxon>Bacillati</taxon>
        <taxon>Actinomycetota</taxon>
        <taxon>Actinomycetes</taxon>
        <taxon>Kitasatosporales</taxon>
        <taxon>Streptomycetaceae</taxon>
        <taxon>Streptomyces</taxon>
    </lineage>
</organism>
<dbReference type="RefSeq" id="WP_249628252.1">
    <property type="nucleotide sequence ID" value="NZ_JBHTCK010000006.1"/>
</dbReference>
<accession>A0ABW2MFL1</accession>
<keyword evidence="3" id="KW-1185">Reference proteome</keyword>